<dbReference type="InterPro" id="IPR051330">
    <property type="entry name" value="Phosphatase_reg/MetRdx"/>
</dbReference>
<protein>
    <recommendedName>
        <fullName evidence="2">TIP41-like protein</fullName>
    </recommendedName>
</protein>
<sequence length="274" mass="31696">MMAGDNKATGKTKTEKFQFGPWTLNATQSHILKSEGPERERFDSQLELPQFPEMVFANNVLRLEHMGGFGIEFNTLDALKMVDAHHDHLKVAVSQAWQEARADSEHIKDVIKPFDWTYTTEYKGTVFGKDDAQIKVSDTSERIDMEKLMVKEKIMFYADTLLFEDELADNGTSILNVKIRVMPTSFFILMRLFLRVDNVMVRINDTRLYHEAENNYILREFSSRDDQIKNIKAPLHALTQPNEVQKYLTVRKEVSQKLEFPILSTDSNSLPQQT</sequence>
<keyword evidence="4" id="KW-1185">Reference proteome</keyword>
<gene>
    <name evidence="3" type="ORF">KP79_PYT00706</name>
</gene>
<comment type="caution">
    <text evidence="3">The sequence shown here is derived from an EMBL/GenBank/DDBJ whole genome shotgun (WGS) entry which is preliminary data.</text>
</comment>
<dbReference type="EMBL" id="NEDP02002173">
    <property type="protein sequence ID" value="OWF51675.1"/>
    <property type="molecule type" value="Genomic_DNA"/>
</dbReference>
<evidence type="ECO:0000256" key="1">
    <source>
        <dbReference type="ARBA" id="ARBA00006658"/>
    </source>
</evidence>
<dbReference type="AlphaFoldDB" id="A0A210QSH6"/>
<dbReference type="STRING" id="6573.A0A210QSH6"/>
<name>A0A210QSH6_MIZYE</name>
<dbReference type="PANTHER" id="PTHR21021">
    <property type="entry name" value="GAF/PUTATIVE CYTOSKELETAL PROTEIN"/>
    <property type="match status" value="1"/>
</dbReference>
<dbReference type="GO" id="GO:0031929">
    <property type="term" value="P:TOR signaling"/>
    <property type="evidence" value="ECO:0007669"/>
    <property type="project" value="TreeGrafter"/>
</dbReference>
<evidence type="ECO:0000313" key="4">
    <source>
        <dbReference type="Proteomes" id="UP000242188"/>
    </source>
</evidence>
<reference evidence="3 4" key="1">
    <citation type="journal article" date="2017" name="Nat. Ecol. Evol.">
        <title>Scallop genome provides insights into evolution of bilaterian karyotype and development.</title>
        <authorList>
            <person name="Wang S."/>
            <person name="Zhang J."/>
            <person name="Jiao W."/>
            <person name="Li J."/>
            <person name="Xun X."/>
            <person name="Sun Y."/>
            <person name="Guo X."/>
            <person name="Huan P."/>
            <person name="Dong B."/>
            <person name="Zhang L."/>
            <person name="Hu X."/>
            <person name="Sun X."/>
            <person name="Wang J."/>
            <person name="Zhao C."/>
            <person name="Wang Y."/>
            <person name="Wang D."/>
            <person name="Huang X."/>
            <person name="Wang R."/>
            <person name="Lv J."/>
            <person name="Li Y."/>
            <person name="Zhang Z."/>
            <person name="Liu B."/>
            <person name="Lu W."/>
            <person name="Hui Y."/>
            <person name="Liang J."/>
            <person name="Zhou Z."/>
            <person name="Hou R."/>
            <person name="Li X."/>
            <person name="Liu Y."/>
            <person name="Li H."/>
            <person name="Ning X."/>
            <person name="Lin Y."/>
            <person name="Zhao L."/>
            <person name="Xing Q."/>
            <person name="Dou J."/>
            <person name="Li Y."/>
            <person name="Mao J."/>
            <person name="Guo H."/>
            <person name="Dou H."/>
            <person name="Li T."/>
            <person name="Mu C."/>
            <person name="Jiang W."/>
            <person name="Fu Q."/>
            <person name="Fu X."/>
            <person name="Miao Y."/>
            <person name="Liu J."/>
            <person name="Yu Q."/>
            <person name="Li R."/>
            <person name="Liao H."/>
            <person name="Li X."/>
            <person name="Kong Y."/>
            <person name="Jiang Z."/>
            <person name="Chourrout D."/>
            <person name="Li R."/>
            <person name="Bao Z."/>
        </authorList>
    </citation>
    <scope>NUCLEOTIDE SEQUENCE [LARGE SCALE GENOMIC DNA]</scope>
    <source>
        <strain evidence="3 4">PY_sf001</strain>
    </source>
</reference>
<proteinExistence type="inferred from homology"/>
<dbReference type="GO" id="GO:0005829">
    <property type="term" value="C:cytosol"/>
    <property type="evidence" value="ECO:0007669"/>
    <property type="project" value="TreeGrafter"/>
</dbReference>
<comment type="similarity">
    <text evidence="1">Belongs to the TIP41 family.</text>
</comment>
<evidence type="ECO:0000313" key="3">
    <source>
        <dbReference type="EMBL" id="OWF51675.1"/>
    </source>
</evidence>
<evidence type="ECO:0000256" key="2">
    <source>
        <dbReference type="ARBA" id="ARBA00018951"/>
    </source>
</evidence>
<accession>A0A210QSH6</accession>
<dbReference type="OrthoDB" id="10253878at2759"/>
<dbReference type="InterPro" id="IPR007303">
    <property type="entry name" value="TIP41-like"/>
</dbReference>
<dbReference type="Pfam" id="PF04176">
    <property type="entry name" value="TIP41"/>
    <property type="match status" value="1"/>
</dbReference>
<dbReference type="PANTHER" id="PTHR21021:SF16">
    <property type="entry name" value="TIP41-LIKE PROTEIN"/>
    <property type="match status" value="1"/>
</dbReference>
<dbReference type="Proteomes" id="UP000242188">
    <property type="component" value="Unassembled WGS sequence"/>
</dbReference>
<organism evidence="3 4">
    <name type="scientific">Mizuhopecten yessoensis</name>
    <name type="common">Japanese scallop</name>
    <name type="synonym">Patinopecten yessoensis</name>
    <dbReference type="NCBI Taxonomy" id="6573"/>
    <lineage>
        <taxon>Eukaryota</taxon>
        <taxon>Metazoa</taxon>
        <taxon>Spiralia</taxon>
        <taxon>Lophotrochozoa</taxon>
        <taxon>Mollusca</taxon>
        <taxon>Bivalvia</taxon>
        <taxon>Autobranchia</taxon>
        <taxon>Pteriomorphia</taxon>
        <taxon>Pectinida</taxon>
        <taxon>Pectinoidea</taxon>
        <taxon>Pectinidae</taxon>
        <taxon>Mizuhopecten</taxon>
    </lineage>
</organism>